<evidence type="ECO:0000313" key="2">
    <source>
        <dbReference type="EMBL" id="KKU22208.1"/>
    </source>
</evidence>
<comment type="caution">
    <text evidence="2">The sequence shown here is derived from an EMBL/GenBank/DDBJ whole genome shotgun (WGS) entry which is preliminary data.</text>
</comment>
<evidence type="ECO:0000256" key="1">
    <source>
        <dbReference type="SAM" id="Phobius"/>
    </source>
</evidence>
<proteinExistence type="predicted"/>
<keyword evidence="1" id="KW-1133">Transmembrane helix</keyword>
<name>A0A0G1QWP6_9BACT</name>
<dbReference type="AlphaFoldDB" id="A0A0G1QWP6"/>
<dbReference type="Proteomes" id="UP000034107">
    <property type="component" value="Unassembled WGS sequence"/>
</dbReference>
<dbReference type="EMBL" id="LCLS01000005">
    <property type="protein sequence ID" value="KKU22208.1"/>
    <property type="molecule type" value="Genomic_DNA"/>
</dbReference>
<dbReference type="PANTHER" id="PTHR36851">
    <property type="entry name" value="UNNAMED PRODUCT"/>
    <property type="match status" value="1"/>
</dbReference>
<dbReference type="SUPFAM" id="SSF53448">
    <property type="entry name" value="Nucleotide-diphospho-sugar transferases"/>
    <property type="match status" value="1"/>
</dbReference>
<feature type="transmembrane region" description="Helical" evidence="1">
    <location>
        <begin position="443"/>
        <end position="463"/>
    </location>
</feature>
<dbReference type="InterPro" id="IPR029044">
    <property type="entry name" value="Nucleotide-diphossugar_trans"/>
</dbReference>
<protein>
    <submittedName>
        <fullName evidence="2">Uncharacterized protein</fullName>
    </submittedName>
</protein>
<feature type="transmembrane region" description="Helical" evidence="1">
    <location>
        <begin position="412"/>
        <end position="431"/>
    </location>
</feature>
<evidence type="ECO:0000313" key="3">
    <source>
        <dbReference type="Proteomes" id="UP000034107"/>
    </source>
</evidence>
<keyword evidence="1" id="KW-0472">Membrane</keyword>
<dbReference type="Gene3D" id="3.90.550.10">
    <property type="entry name" value="Spore Coat Polysaccharide Biosynthesis Protein SpsA, Chain A"/>
    <property type="match status" value="1"/>
</dbReference>
<reference evidence="2 3" key="1">
    <citation type="journal article" date="2015" name="Nature">
        <title>rRNA introns, odd ribosomes, and small enigmatic genomes across a large radiation of phyla.</title>
        <authorList>
            <person name="Brown C.T."/>
            <person name="Hug L.A."/>
            <person name="Thomas B.C."/>
            <person name="Sharon I."/>
            <person name="Castelle C.J."/>
            <person name="Singh A."/>
            <person name="Wilkins M.J."/>
            <person name="Williams K.H."/>
            <person name="Banfield J.F."/>
        </authorList>
    </citation>
    <scope>NUCLEOTIDE SEQUENCE [LARGE SCALE GENOMIC DNA]</scope>
</reference>
<feature type="transmembrane region" description="Helical" evidence="1">
    <location>
        <begin position="371"/>
        <end position="391"/>
    </location>
</feature>
<keyword evidence="1" id="KW-0812">Transmembrane</keyword>
<gene>
    <name evidence="2" type="ORF">UX31_C0005G0018</name>
</gene>
<feature type="transmembrane region" description="Helical" evidence="1">
    <location>
        <begin position="33"/>
        <end position="55"/>
    </location>
</feature>
<sequence>MYRFFEILPGALVWVTLIGMVLASAYAPASAAIFIILFDTYWLLRTATLSLYLTFTFRRMRENTKVNWLDKVKEIKGWERVYHLMLLPMYKEPYEVVRETFDSLVKENYPKEKMIVVLGPEARAGEEALGIAERIKKEYGSKFRNFLVTQHPFGLEGEIPGKGSNQAWMAKAAKREVIDKDKLDYENILVSVFDVDTQVYPEYFGRLTHAFLTTEDNQHTSYQPIPLFNNNIFEAPVFARVVSLSATFYQMMQQARPENLATFSSHSMPFKALVEIGFWHKNVVSEDSRIFWQCYIHYNSNWKVEPLAYPVSMDANAAPSFWQTMKNVYKQQRRWAWGSENIAYVITNFIGNKKIKLRKKLYWTFYKLDSFYSWATASVLIFALGWLPLILGGSEFNQTVLSYSLPQITQNIMGIASLGILLSAILGVILLPPKPEWFRPRHYILYLLQWILLPATMILLGSVPAIEAQTRLMLGGKFRLGYWVTPKTRSR</sequence>
<dbReference type="PANTHER" id="PTHR36851:SF1">
    <property type="entry name" value="GLYCO_TRANS_2-LIKE DOMAIN-CONTAINING PROTEIN"/>
    <property type="match status" value="1"/>
</dbReference>
<accession>A0A0G1QWP6</accession>
<organism evidence="2 3">
    <name type="scientific">Candidatus Nomurabacteria bacterium GW2011_GWA1_46_11</name>
    <dbReference type="NCBI Taxonomy" id="1618732"/>
    <lineage>
        <taxon>Bacteria</taxon>
        <taxon>Candidatus Nomuraibacteriota</taxon>
    </lineage>
</organism>